<accession>A0A1H4NA07</accession>
<organism evidence="1 2">
    <name type="scientific">Streptomyces misionensis</name>
    <dbReference type="NCBI Taxonomy" id="67331"/>
    <lineage>
        <taxon>Bacteria</taxon>
        <taxon>Bacillati</taxon>
        <taxon>Actinomycetota</taxon>
        <taxon>Actinomycetes</taxon>
        <taxon>Kitasatosporales</taxon>
        <taxon>Streptomycetaceae</taxon>
        <taxon>Streptomyces</taxon>
    </lineage>
</organism>
<protein>
    <submittedName>
        <fullName evidence="1">Uncharacterized protein</fullName>
    </submittedName>
</protein>
<dbReference type="EMBL" id="FNTD01000004">
    <property type="protein sequence ID" value="SEB91645.1"/>
    <property type="molecule type" value="Genomic_DNA"/>
</dbReference>
<sequence>MSSVKRGVGLLGLFLIPLVWGAVDLVGSLTASSQVLCPGENVGADGEERPGPMRPGDTRCSVLDGSHAVATRTYEEQRWVQSDARHQDAGNGILLMAYGATGTLLTWRYSRVASA</sequence>
<dbReference type="Proteomes" id="UP000182375">
    <property type="component" value="Unassembled WGS sequence"/>
</dbReference>
<gene>
    <name evidence="1" type="ORF">SAMN04490357_0717</name>
</gene>
<evidence type="ECO:0000313" key="1">
    <source>
        <dbReference type="EMBL" id="SEB91645.1"/>
    </source>
</evidence>
<evidence type="ECO:0000313" key="2">
    <source>
        <dbReference type="Proteomes" id="UP000182375"/>
    </source>
</evidence>
<name>A0A1H4NA07_9ACTN</name>
<dbReference type="AlphaFoldDB" id="A0A1H4NA07"/>
<reference evidence="1 2" key="1">
    <citation type="submission" date="2016-10" db="EMBL/GenBank/DDBJ databases">
        <authorList>
            <person name="de Groot N.N."/>
        </authorList>
    </citation>
    <scope>NUCLEOTIDE SEQUENCE [LARGE SCALE GENOMIC DNA]</scope>
    <source>
        <strain evidence="1 2">DSM 40306</strain>
    </source>
</reference>
<proteinExistence type="predicted"/>